<dbReference type="Gene3D" id="3.30.565.40">
    <property type="entry name" value="Fervidobacterium nodosum Rt17-B1 like"/>
    <property type="match status" value="1"/>
</dbReference>
<sequence>MEKELKDLRDEYLHIPIPKELKDVVQAALNEKPRRKPRVGRNILVTAAAALLIMTASVNISPAAAKAMSDIPYMEKIIKVITFVEWKEEVNNSSAVIRTPAISGLENKRLEQSLNDKYLSESKELYKEFTDSMSKLKEGEKGNLSVESGYEILTDNETILSVQRYTDTTAASSSTESQFDTVDKKNEVLLTLNSLFKDDRYLQVISENLKEQMRQQMAADPDKVYWVEEEEDLPEFKGIDEKQSFYINKDGKLVIAFDSFEVAPGYMGAVEFVIPTKVISELLVGDQYIH</sequence>
<dbReference type="InterPro" id="IPR037126">
    <property type="entry name" value="PdaC/RsiV-like_sf"/>
</dbReference>
<dbReference type="InterPro" id="IPR021729">
    <property type="entry name" value="DUF3298"/>
</dbReference>
<gene>
    <name evidence="3" type="ORF">AS888_18700</name>
</gene>
<dbReference type="Pfam" id="PF11738">
    <property type="entry name" value="DUF3298"/>
    <property type="match status" value="1"/>
</dbReference>
<dbReference type="RefSeq" id="WP_061142022.1">
    <property type="nucleotide sequence ID" value="NZ_LNNH01000017.1"/>
</dbReference>
<dbReference type="Gene3D" id="3.90.640.20">
    <property type="entry name" value="Heat-shock cognate protein, ATPase"/>
    <property type="match status" value="1"/>
</dbReference>
<organism evidence="3 4">
    <name type="scientific">Peribacillus simplex</name>
    <dbReference type="NCBI Taxonomy" id="1478"/>
    <lineage>
        <taxon>Bacteria</taxon>
        <taxon>Bacillati</taxon>
        <taxon>Bacillota</taxon>
        <taxon>Bacilli</taxon>
        <taxon>Bacillales</taxon>
        <taxon>Bacillaceae</taxon>
        <taxon>Peribacillus</taxon>
    </lineage>
</organism>
<accession>A0A109MYY8</accession>
<feature type="transmembrane region" description="Helical" evidence="1">
    <location>
        <begin position="42"/>
        <end position="60"/>
    </location>
</feature>
<keyword evidence="1" id="KW-0472">Membrane</keyword>
<dbReference type="Proteomes" id="UP000064189">
    <property type="component" value="Unassembled WGS sequence"/>
</dbReference>
<protein>
    <submittedName>
        <fullName evidence="3">Anti-sigma factor</fullName>
    </submittedName>
</protein>
<dbReference type="EMBL" id="LNNH01000017">
    <property type="protein sequence ID" value="KWW20396.1"/>
    <property type="molecule type" value="Genomic_DNA"/>
</dbReference>
<keyword evidence="1" id="KW-1133">Transmembrane helix</keyword>
<evidence type="ECO:0000256" key="1">
    <source>
        <dbReference type="SAM" id="Phobius"/>
    </source>
</evidence>
<evidence type="ECO:0000259" key="2">
    <source>
        <dbReference type="Pfam" id="PF11738"/>
    </source>
</evidence>
<dbReference type="AlphaFoldDB" id="A0A109MYY8"/>
<name>A0A109MYY8_9BACI</name>
<evidence type="ECO:0000313" key="3">
    <source>
        <dbReference type="EMBL" id="KWW20396.1"/>
    </source>
</evidence>
<keyword evidence="4" id="KW-1185">Reference proteome</keyword>
<reference evidence="3 4" key="1">
    <citation type="submission" date="2015-11" db="EMBL/GenBank/DDBJ databases">
        <title>Genome Sequence of Bacillus simplex strain VanAntwerpen2.</title>
        <authorList>
            <person name="Couger M.B."/>
        </authorList>
    </citation>
    <scope>NUCLEOTIDE SEQUENCE [LARGE SCALE GENOMIC DNA]</scope>
    <source>
        <strain evidence="3 4">VanAntwerpen02</strain>
    </source>
</reference>
<proteinExistence type="predicted"/>
<feature type="domain" description="DUF3298" evidence="2">
    <location>
        <begin position="194"/>
        <end position="276"/>
    </location>
</feature>
<evidence type="ECO:0000313" key="4">
    <source>
        <dbReference type="Proteomes" id="UP000064189"/>
    </source>
</evidence>
<comment type="caution">
    <text evidence="3">The sequence shown here is derived from an EMBL/GenBank/DDBJ whole genome shotgun (WGS) entry which is preliminary data.</text>
</comment>
<keyword evidence="1" id="KW-0812">Transmembrane</keyword>